<name>A0ABV8AFM4_9DEIO</name>
<feature type="region of interest" description="Disordered" evidence="1">
    <location>
        <begin position="1"/>
        <end position="20"/>
    </location>
</feature>
<dbReference type="EMBL" id="JBHRZF010000221">
    <property type="protein sequence ID" value="MFC3862990.1"/>
    <property type="molecule type" value="Genomic_DNA"/>
</dbReference>
<accession>A0ABV8AFM4</accession>
<proteinExistence type="predicted"/>
<evidence type="ECO:0000256" key="1">
    <source>
        <dbReference type="SAM" id="MobiDB-lite"/>
    </source>
</evidence>
<keyword evidence="3" id="KW-1185">Reference proteome</keyword>
<evidence type="ECO:0000313" key="3">
    <source>
        <dbReference type="Proteomes" id="UP001595748"/>
    </source>
</evidence>
<organism evidence="2 3">
    <name type="scientific">Deinococcus antarcticus</name>
    <dbReference type="NCBI Taxonomy" id="1298767"/>
    <lineage>
        <taxon>Bacteria</taxon>
        <taxon>Thermotogati</taxon>
        <taxon>Deinococcota</taxon>
        <taxon>Deinococci</taxon>
        <taxon>Deinococcales</taxon>
        <taxon>Deinococcaceae</taxon>
        <taxon>Deinococcus</taxon>
    </lineage>
</organism>
<protein>
    <recommendedName>
        <fullName evidence="4">HTH cro/C1-type domain-containing protein</fullName>
    </recommendedName>
</protein>
<evidence type="ECO:0008006" key="4">
    <source>
        <dbReference type="Google" id="ProtNLM"/>
    </source>
</evidence>
<evidence type="ECO:0000313" key="2">
    <source>
        <dbReference type="EMBL" id="MFC3862990.1"/>
    </source>
</evidence>
<sequence length="173" mass="19481">MPDTEARRAQQHGQSIKEKRLQLGLNRPAFVAEMARHGHDITPDYLNKLERGTAPLARASLAVREGIRTVLGYTTQEWFELTGLYAPHTPPAPATPAGPPIPPVIDPVTLPLIIPPELQQVIDEYGTQFPELHNETTLRALVAPRLFAGHSQGPQTPQQWLEYFLMNRRWFPQ</sequence>
<dbReference type="RefSeq" id="WP_380080927.1">
    <property type="nucleotide sequence ID" value="NZ_JBHRZF010000221.1"/>
</dbReference>
<reference evidence="3" key="1">
    <citation type="journal article" date="2019" name="Int. J. Syst. Evol. Microbiol.">
        <title>The Global Catalogue of Microorganisms (GCM) 10K type strain sequencing project: providing services to taxonomists for standard genome sequencing and annotation.</title>
        <authorList>
            <consortium name="The Broad Institute Genomics Platform"/>
            <consortium name="The Broad Institute Genome Sequencing Center for Infectious Disease"/>
            <person name="Wu L."/>
            <person name="Ma J."/>
        </authorList>
    </citation>
    <scope>NUCLEOTIDE SEQUENCE [LARGE SCALE GENOMIC DNA]</scope>
    <source>
        <strain evidence="3">CCTCC AB 2013263</strain>
    </source>
</reference>
<dbReference type="Proteomes" id="UP001595748">
    <property type="component" value="Unassembled WGS sequence"/>
</dbReference>
<gene>
    <name evidence="2" type="ORF">ACFOPQ_19690</name>
</gene>
<comment type="caution">
    <text evidence="2">The sequence shown here is derived from an EMBL/GenBank/DDBJ whole genome shotgun (WGS) entry which is preliminary data.</text>
</comment>